<dbReference type="InterPro" id="IPR006652">
    <property type="entry name" value="Kelch_1"/>
</dbReference>
<keyword evidence="2" id="KW-0677">Repeat</keyword>
<feature type="compositionally biased region" description="Basic residues" evidence="3">
    <location>
        <begin position="134"/>
        <end position="145"/>
    </location>
</feature>
<proteinExistence type="predicted"/>
<dbReference type="OrthoDB" id="10251809at2759"/>
<evidence type="ECO:0000313" key="4">
    <source>
        <dbReference type="EMBL" id="CAG8583609.1"/>
    </source>
</evidence>
<dbReference type="Gene3D" id="2.120.10.80">
    <property type="entry name" value="Kelch-type beta propeller"/>
    <property type="match status" value="2"/>
</dbReference>
<accession>A0A9N9C1U6</accession>
<dbReference type="InterPro" id="IPR015915">
    <property type="entry name" value="Kelch-typ_b-propeller"/>
</dbReference>
<evidence type="ECO:0000313" key="5">
    <source>
        <dbReference type="Proteomes" id="UP000789739"/>
    </source>
</evidence>
<gene>
    <name evidence="4" type="ORF">PBRASI_LOCUS6752</name>
</gene>
<sequence>MAELFPSDDDTINSPACPESPTLGENSFEDAISNPASIQTSSETASQNSAGSPSSCDAPRSVRSGLSLNGTQGNGYGISINSPTTFNNADRSIRSTLPPQNAMNNGYLIINSIYPGDRYATNNSTNKDHDNVHHSHRHPHPHRRKDNLPILSPSVAPAPAPAMYWSRIQTHGKPGVRPLRAHTVNLVGELMFVFGGCDARTCFNTVYVFDADTMYWSRPKVYGDPPPSCRAHSSTLVDRRLFIFGGGDGPIYFNDLYVFDTDTMTWSKPVTFGQVPSPRRAHTTVYYNNCIYVFAGGDGVRALNDVYSLDISDMSNLVWKRLEPEGRAPTSRGYHTSNLVGSKMIIYGGSDGHDCFRDVHILDLDKLYWIEVQINKSYPRLSHTSTQVGSYLFIVCGHDGTRYTSEVLLLNLVTMEWESRRVYGVPPTSRGYHTAVLHDSRLFIFGGYDGHHVFDDVYVVDLSACAYLPQITTFQLPTDL</sequence>
<dbReference type="InterPro" id="IPR011043">
    <property type="entry name" value="Gal_Oxase/kelch_b-propeller"/>
</dbReference>
<dbReference type="SUPFAM" id="SSF50965">
    <property type="entry name" value="Galactose oxidase, central domain"/>
    <property type="match status" value="1"/>
</dbReference>
<dbReference type="PANTHER" id="PTHR46093:SF18">
    <property type="entry name" value="FIBRONECTIN TYPE-III DOMAIN-CONTAINING PROTEIN"/>
    <property type="match status" value="1"/>
</dbReference>
<dbReference type="PANTHER" id="PTHR46093">
    <property type="entry name" value="ACYL-COA-BINDING DOMAIN-CONTAINING PROTEIN 5"/>
    <property type="match status" value="1"/>
</dbReference>
<protein>
    <submittedName>
        <fullName evidence="4">820_t:CDS:1</fullName>
    </submittedName>
</protein>
<evidence type="ECO:0000256" key="2">
    <source>
        <dbReference type="ARBA" id="ARBA00022737"/>
    </source>
</evidence>
<dbReference type="Proteomes" id="UP000789739">
    <property type="component" value="Unassembled WGS sequence"/>
</dbReference>
<feature type="compositionally biased region" description="Acidic residues" evidence="3">
    <location>
        <begin position="1"/>
        <end position="11"/>
    </location>
</feature>
<evidence type="ECO:0000256" key="3">
    <source>
        <dbReference type="SAM" id="MobiDB-lite"/>
    </source>
</evidence>
<reference evidence="4" key="1">
    <citation type="submission" date="2021-06" db="EMBL/GenBank/DDBJ databases">
        <authorList>
            <person name="Kallberg Y."/>
            <person name="Tangrot J."/>
            <person name="Rosling A."/>
        </authorList>
    </citation>
    <scope>NUCLEOTIDE SEQUENCE</scope>
    <source>
        <strain evidence="4">BR232B</strain>
    </source>
</reference>
<dbReference type="EMBL" id="CAJVPI010000938">
    <property type="protein sequence ID" value="CAG8583609.1"/>
    <property type="molecule type" value="Genomic_DNA"/>
</dbReference>
<feature type="compositionally biased region" description="Polar residues" evidence="3">
    <location>
        <begin position="34"/>
        <end position="55"/>
    </location>
</feature>
<dbReference type="Pfam" id="PF01344">
    <property type="entry name" value="Kelch_1"/>
    <property type="match status" value="1"/>
</dbReference>
<name>A0A9N9C1U6_9GLOM</name>
<feature type="region of interest" description="Disordered" evidence="3">
    <location>
        <begin position="123"/>
        <end position="147"/>
    </location>
</feature>
<dbReference type="AlphaFoldDB" id="A0A9N9C1U6"/>
<comment type="caution">
    <text evidence="4">The sequence shown here is derived from an EMBL/GenBank/DDBJ whole genome shotgun (WGS) entry which is preliminary data.</text>
</comment>
<organism evidence="4 5">
    <name type="scientific">Paraglomus brasilianum</name>
    <dbReference type="NCBI Taxonomy" id="144538"/>
    <lineage>
        <taxon>Eukaryota</taxon>
        <taxon>Fungi</taxon>
        <taxon>Fungi incertae sedis</taxon>
        <taxon>Mucoromycota</taxon>
        <taxon>Glomeromycotina</taxon>
        <taxon>Glomeromycetes</taxon>
        <taxon>Paraglomerales</taxon>
        <taxon>Paraglomeraceae</taxon>
        <taxon>Paraglomus</taxon>
    </lineage>
</organism>
<keyword evidence="1" id="KW-0880">Kelch repeat</keyword>
<keyword evidence="5" id="KW-1185">Reference proteome</keyword>
<dbReference type="Pfam" id="PF24681">
    <property type="entry name" value="Kelch_KLHDC2_KLHL20_DRC7"/>
    <property type="match status" value="2"/>
</dbReference>
<evidence type="ECO:0000256" key="1">
    <source>
        <dbReference type="ARBA" id="ARBA00022441"/>
    </source>
</evidence>
<feature type="region of interest" description="Disordered" evidence="3">
    <location>
        <begin position="1"/>
        <end position="79"/>
    </location>
</feature>